<dbReference type="AlphaFoldDB" id="A0A8J3ZQ96"/>
<evidence type="ECO:0000256" key="1">
    <source>
        <dbReference type="SAM" id="SignalP"/>
    </source>
</evidence>
<proteinExistence type="predicted"/>
<feature type="signal peptide" evidence="1">
    <location>
        <begin position="1"/>
        <end position="25"/>
    </location>
</feature>
<feature type="chain" id="PRO_5035249349" description="Secreted protein" evidence="1">
    <location>
        <begin position="26"/>
        <end position="304"/>
    </location>
</feature>
<dbReference type="Proteomes" id="UP000635606">
    <property type="component" value="Unassembled WGS sequence"/>
</dbReference>
<reference evidence="2" key="1">
    <citation type="submission" date="2021-01" db="EMBL/GenBank/DDBJ databases">
        <title>Whole genome shotgun sequence of Virgisporangium ochraceum NBRC 16418.</title>
        <authorList>
            <person name="Komaki H."/>
            <person name="Tamura T."/>
        </authorList>
    </citation>
    <scope>NUCLEOTIDE SEQUENCE</scope>
    <source>
        <strain evidence="2">NBRC 16418</strain>
    </source>
</reference>
<comment type="caution">
    <text evidence="2">The sequence shown here is derived from an EMBL/GenBank/DDBJ whole genome shotgun (WGS) entry which is preliminary data.</text>
</comment>
<evidence type="ECO:0000313" key="3">
    <source>
        <dbReference type="Proteomes" id="UP000635606"/>
    </source>
</evidence>
<evidence type="ECO:0000313" key="2">
    <source>
        <dbReference type="EMBL" id="GIJ68434.1"/>
    </source>
</evidence>
<name>A0A8J3ZQ96_9ACTN</name>
<accession>A0A8J3ZQ96</accession>
<organism evidence="2 3">
    <name type="scientific">Virgisporangium ochraceum</name>
    <dbReference type="NCBI Taxonomy" id="65505"/>
    <lineage>
        <taxon>Bacteria</taxon>
        <taxon>Bacillati</taxon>
        <taxon>Actinomycetota</taxon>
        <taxon>Actinomycetes</taxon>
        <taxon>Micromonosporales</taxon>
        <taxon>Micromonosporaceae</taxon>
        <taxon>Virgisporangium</taxon>
    </lineage>
</organism>
<dbReference type="RefSeq" id="WP_203928385.1">
    <property type="nucleotide sequence ID" value="NZ_BOPH01000041.1"/>
</dbReference>
<keyword evidence="3" id="KW-1185">Reference proteome</keyword>
<keyword evidence="1" id="KW-0732">Signal</keyword>
<protein>
    <recommendedName>
        <fullName evidence="4">Secreted protein</fullName>
    </recommendedName>
</protein>
<evidence type="ECO:0008006" key="4">
    <source>
        <dbReference type="Google" id="ProtNLM"/>
    </source>
</evidence>
<sequence>MSIRVFCVLVVAGAAALVGPGPARAADPPLTVTDRTAVAIVQPHTGSLVRSECQKGEEVVGGGFGVQASRYTEPLPPKLPSNLFPVVASFPQNTTSWTVVVANRSEEPVLFAAHAQCASRSVGVEIVTMPVGIDAAGTRIYCPRKTTMVTGGGWDLGNLHALGTDVVDIRSSYVLEDSWKIVAWPADGSTVQPYKDVFKGYALCASHSLHRGSYEPVMAVPPAGPDDMATDATIEVGCAKGELLTGAGHHIHEGTIGITTFFPWYGSAGGRWVLTVQSLPVDHNGKLRNPGGSAWAGPMCAKVS</sequence>
<gene>
    <name evidence="2" type="ORF">Voc01_033510</name>
</gene>
<dbReference type="EMBL" id="BOPH01000041">
    <property type="protein sequence ID" value="GIJ68434.1"/>
    <property type="molecule type" value="Genomic_DNA"/>
</dbReference>